<protein>
    <submittedName>
        <fullName evidence="2">ISA1214-6 transposase</fullName>
    </submittedName>
</protein>
<feature type="non-terminal residue" evidence="2">
    <location>
        <position position="89"/>
    </location>
</feature>
<reference evidence="2" key="1">
    <citation type="submission" date="2013-08" db="EMBL/GenBank/DDBJ databases">
        <authorList>
            <person name="Mendez C."/>
            <person name="Richter M."/>
            <person name="Ferrer M."/>
            <person name="Sanchez J."/>
        </authorList>
    </citation>
    <scope>NUCLEOTIDE SEQUENCE</scope>
</reference>
<evidence type="ECO:0000256" key="1">
    <source>
        <dbReference type="SAM" id="MobiDB-lite"/>
    </source>
</evidence>
<accession>T0Y264</accession>
<feature type="compositionally biased region" description="Basic and acidic residues" evidence="1">
    <location>
        <begin position="52"/>
        <end position="61"/>
    </location>
</feature>
<comment type="caution">
    <text evidence="2">The sequence shown here is derived from an EMBL/GenBank/DDBJ whole genome shotgun (WGS) entry which is preliminary data.</text>
</comment>
<feature type="region of interest" description="Disordered" evidence="1">
    <location>
        <begin position="52"/>
        <end position="77"/>
    </location>
</feature>
<dbReference type="EMBL" id="AUZZ01011463">
    <property type="protein sequence ID" value="EQD26112.1"/>
    <property type="molecule type" value="Genomic_DNA"/>
</dbReference>
<dbReference type="AlphaFoldDB" id="T0Y264"/>
<feature type="compositionally biased region" description="Basic residues" evidence="1">
    <location>
        <begin position="62"/>
        <end position="73"/>
    </location>
</feature>
<sequence length="89" mass="10134">MYSDGEVIVAVHNLHVLILKKKGVTSSDATGDGTGYSLTVKKNYESHAQRLKDLAEENPDNKKKKTEQRRQRATRNGCLHIRSPSWIWK</sequence>
<reference evidence="2" key="2">
    <citation type="journal article" date="2014" name="ISME J.">
        <title>Microbial stratification in low pH oxic and suboxic macroscopic growths along an acid mine drainage.</title>
        <authorList>
            <person name="Mendez-Garcia C."/>
            <person name="Mesa V."/>
            <person name="Sprenger R.R."/>
            <person name="Richter M."/>
            <person name="Diez M.S."/>
            <person name="Solano J."/>
            <person name="Bargiela R."/>
            <person name="Golyshina O.V."/>
            <person name="Manteca A."/>
            <person name="Ramos J.L."/>
            <person name="Gallego J.R."/>
            <person name="Llorente I."/>
            <person name="Martins Dos Santos V.A."/>
            <person name="Jensen O.N."/>
            <person name="Pelaez A.I."/>
            <person name="Sanchez J."/>
            <person name="Ferrer M."/>
        </authorList>
    </citation>
    <scope>NUCLEOTIDE SEQUENCE</scope>
</reference>
<proteinExistence type="predicted"/>
<name>T0Y264_9ZZZZ</name>
<organism evidence="2">
    <name type="scientific">mine drainage metagenome</name>
    <dbReference type="NCBI Taxonomy" id="410659"/>
    <lineage>
        <taxon>unclassified sequences</taxon>
        <taxon>metagenomes</taxon>
        <taxon>ecological metagenomes</taxon>
    </lineage>
</organism>
<gene>
    <name evidence="2" type="ORF">B2A_15770</name>
</gene>
<evidence type="ECO:0000313" key="2">
    <source>
        <dbReference type="EMBL" id="EQD26112.1"/>
    </source>
</evidence>